<dbReference type="EC" id="3.4.22.-" evidence="10"/>
<keyword evidence="3" id="KW-0645">Protease</keyword>
<evidence type="ECO:0000256" key="1">
    <source>
        <dbReference type="ARBA" id="ARBA00004651"/>
    </source>
</evidence>
<keyword evidence="4 8" id="KW-0812">Transmembrane</keyword>
<dbReference type="NCBIfam" id="TIGR02602">
    <property type="entry name" value="8TM_EpsH"/>
    <property type="match status" value="1"/>
</dbReference>
<dbReference type="RefSeq" id="WP_191323274.1">
    <property type="nucleotide sequence ID" value="NZ_BMZP01000003.1"/>
</dbReference>
<dbReference type="InterPro" id="IPR017540">
    <property type="entry name" value="Exosortase-1"/>
</dbReference>
<dbReference type="GO" id="GO:0016787">
    <property type="term" value="F:hydrolase activity"/>
    <property type="evidence" value="ECO:0007669"/>
    <property type="project" value="UniProtKB-KW"/>
</dbReference>
<feature type="transmembrane region" description="Helical" evidence="8">
    <location>
        <begin position="35"/>
        <end position="54"/>
    </location>
</feature>
<evidence type="ECO:0000259" key="9">
    <source>
        <dbReference type="Pfam" id="PF11984"/>
    </source>
</evidence>
<evidence type="ECO:0000256" key="3">
    <source>
        <dbReference type="ARBA" id="ARBA00022670"/>
    </source>
</evidence>
<proteinExistence type="predicted"/>
<feature type="transmembrane region" description="Helical" evidence="8">
    <location>
        <begin position="201"/>
        <end position="221"/>
    </location>
</feature>
<comment type="caution">
    <text evidence="10">The sequence shown here is derived from an EMBL/GenBank/DDBJ whole genome shotgun (WGS) entry which is preliminary data.</text>
</comment>
<feature type="transmembrane region" description="Helical" evidence="8">
    <location>
        <begin position="66"/>
        <end position="88"/>
    </location>
</feature>
<dbReference type="InterPro" id="IPR014263">
    <property type="entry name" value="Methanolan_biosynth_EpsI"/>
</dbReference>
<dbReference type="Proteomes" id="UP001595683">
    <property type="component" value="Unassembled WGS sequence"/>
</dbReference>
<evidence type="ECO:0000256" key="6">
    <source>
        <dbReference type="ARBA" id="ARBA00022989"/>
    </source>
</evidence>
<keyword evidence="6 8" id="KW-1133">Transmembrane helix</keyword>
<evidence type="ECO:0000256" key="8">
    <source>
        <dbReference type="SAM" id="Phobius"/>
    </source>
</evidence>
<evidence type="ECO:0000256" key="7">
    <source>
        <dbReference type="ARBA" id="ARBA00023136"/>
    </source>
</evidence>
<dbReference type="EMBL" id="JBHRYE010000007">
    <property type="protein sequence ID" value="MFC3670401.1"/>
    <property type="molecule type" value="Genomic_DNA"/>
</dbReference>
<dbReference type="InterPro" id="IPR019127">
    <property type="entry name" value="Exosortase"/>
</dbReference>
<protein>
    <submittedName>
        <fullName evidence="10">Exosortase A</fullName>
        <ecNumber evidence="10">3.4.22.-</ecNumber>
    </submittedName>
</protein>
<feature type="transmembrane region" description="Helical" evidence="8">
    <location>
        <begin position="241"/>
        <end position="262"/>
    </location>
</feature>
<dbReference type="InterPro" id="IPR013426">
    <property type="entry name" value="EpsH-like"/>
</dbReference>
<comment type="subcellular location">
    <subcellularLocation>
        <location evidence="1">Cell membrane</location>
        <topology evidence="1">Multi-pass membrane protein</topology>
    </subcellularLocation>
</comment>
<dbReference type="InterPro" id="IPR026392">
    <property type="entry name" value="Exo/Archaeosortase_dom"/>
</dbReference>
<feature type="domain" description="Methanolan biosynthesis EpsI" evidence="9">
    <location>
        <begin position="299"/>
        <end position="484"/>
    </location>
</feature>
<dbReference type="Pfam" id="PF11984">
    <property type="entry name" value="DUF3485"/>
    <property type="match status" value="1"/>
</dbReference>
<dbReference type="NCBIfam" id="TIGR04178">
    <property type="entry name" value="exo_archaeo"/>
    <property type="match status" value="1"/>
</dbReference>
<dbReference type="NCBIfam" id="TIGR02914">
    <property type="entry name" value="EpsI_fam"/>
    <property type="match status" value="1"/>
</dbReference>
<evidence type="ECO:0000313" key="11">
    <source>
        <dbReference type="Proteomes" id="UP001595683"/>
    </source>
</evidence>
<dbReference type="Pfam" id="PF09721">
    <property type="entry name" value="Exosortase_EpsH"/>
    <property type="match status" value="1"/>
</dbReference>
<feature type="transmembrane region" description="Helical" evidence="8">
    <location>
        <begin position="108"/>
        <end position="126"/>
    </location>
</feature>
<dbReference type="NCBIfam" id="TIGR03109">
    <property type="entry name" value="exosort_XrtA"/>
    <property type="match status" value="1"/>
</dbReference>
<sequence length="496" mass="53019">MPWALLGLAWLGLIALFHADWAAMAGQWWDSSTYNHILLVPAILVWLVSLRWAALRQIAPQGWWPGLVLFAGAAFLWMLGDFAGFSLVTQTACVLMLQASFLALMGPRLAAAALFPLAYMLFLVPFGDELIPILQIVTARIVMVLLHLASIPAALDGVFITTPAGYFKVAEACSGVKFLIAMTAYGVLVCQVCFRSWPRRAAFMALALVVPVLANGVRAWGTIVLAGQLGIQFAAGFDHVFYGWVFFAVVMALTMLAGWPFFDRARDDPPVQVAPILADRRLAWAARWSMAQGVILAALAGLALGFVAWGAAAGRLAAPLPARIDLPTVPGWHRVGGPSGWPWQPRHGGADHRLLGRYADGQGHVVDVSFALYAGQGEGREAGGFGEGAVPPGSGWAWEKPATGLAGGSGAMIQAPGPVHRLAVTWYRTDGWLGGSNMHLKLWNIADRLLLRARPTATLILSSEDHASAPAASALAAFVDATGPLDQWIDRVARGT</sequence>
<evidence type="ECO:0000256" key="2">
    <source>
        <dbReference type="ARBA" id="ARBA00022475"/>
    </source>
</evidence>
<evidence type="ECO:0000256" key="5">
    <source>
        <dbReference type="ARBA" id="ARBA00022801"/>
    </source>
</evidence>
<keyword evidence="2" id="KW-1003">Cell membrane</keyword>
<organism evidence="10 11">
    <name type="scientific">Novosphingobium pokkalii</name>
    <dbReference type="NCBI Taxonomy" id="1770194"/>
    <lineage>
        <taxon>Bacteria</taxon>
        <taxon>Pseudomonadati</taxon>
        <taxon>Pseudomonadota</taxon>
        <taxon>Alphaproteobacteria</taxon>
        <taxon>Sphingomonadales</taxon>
        <taxon>Sphingomonadaceae</taxon>
        <taxon>Novosphingobium</taxon>
    </lineage>
</organism>
<accession>A0ABV7V0N8</accession>
<keyword evidence="5 10" id="KW-0378">Hydrolase</keyword>
<keyword evidence="11" id="KW-1185">Reference proteome</keyword>
<feature type="transmembrane region" description="Helical" evidence="8">
    <location>
        <begin position="133"/>
        <end position="155"/>
    </location>
</feature>
<feature type="transmembrane region" description="Helical" evidence="8">
    <location>
        <begin position="290"/>
        <end position="312"/>
    </location>
</feature>
<evidence type="ECO:0000313" key="10">
    <source>
        <dbReference type="EMBL" id="MFC3670401.1"/>
    </source>
</evidence>
<feature type="transmembrane region" description="Helical" evidence="8">
    <location>
        <begin position="175"/>
        <end position="194"/>
    </location>
</feature>
<evidence type="ECO:0000256" key="4">
    <source>
        <dbReference type="ARBA" id="ARBA00022692"/>
    </source>
</evidence>
<name>A0ABV7V0N8_9SPHN</name>
<reference evidence="11" key="1">
    <citation type="journal article" date="2019" name="Int. J. Syst. Evol. Microbiol.">
        <title>The Global Catalogue of Microorganisms (GCM) 10K type strain sequencing project: providing services to taxonomists for standard genome sequencing and annotation.</title>
        <authorList>
            <consortium name="The Broad Institute Genomics Platform"/>
            <consortium name="The Broad Institute Genome Sequencing Center for Infectious Disease"/>
            <person name="Wu L."/>
            <person name="Ma J."/>
        </authorList>
    </citation>
    <scope>NUCLEOTIDE SEQUENCE [LARGE SCALE GENOMIC DNA]</scope>
    <source>
        <strain evidence="11">KCTC 42224</strain>
    </source>
</reference>
<gene>
    <name evidence="10" type="primary">xrtA</name>
    <name evidence="10" type="ORF">ACFOOT_03085</name>
</gene>
<keyword evidence="7 8" id="KW-0472">Membrane</keyword>